<comment type="caution">
    <text evidence="1">The sequence shown here is derived from an EMBL/GenBank/DDBJ whole genome shotgun (WGS) entry which is preliminary data.</text>
</comment>
<protein>
    <submittedName>
        <fullName evidence="1">Uncharacterized protein</fullName>
    </submittedName>
</protein>
<sequence length="76" mass="8338">MNSRCRESAGEPNTTGELCACKVWSLDNLGLMEIWSGELRDKGHDIFSSPGSSGLSVEKGIVTRKGERFLFLASQF</sequence>
<accession>A0A444FG21</accession>
<evidence type="ECO:0000313" key="1">
    <source>
        <dbReference type="EMBL" id="RRT67720.1"/>
    </source>
</evidence>
<dbReference type="EMBL" id="AMZH03004935">
    <property type="protein sequence ID" value="RRT67720.1"/>
    <property type="molecule type" value="Genomic_DNA"/>
</dbReference>
<gene>
    <name evidence="1" type="ORF">B296_00010757</name>
</gene>
<evidence type="ECO:0000313" key="2">
    <source>
        <dbReference type="Proteomes" id="UP000287651"/>
    </source>
</evidence>
<proteinExistence type="predicted"/>
<dbReference type="AlphaFoldDB" id="A0A444FG21"/>
<dbReference type="Proteomes" id="UP000287651">
    <property type="component" value="Unassembled WGS sequence"/>
</dbReference>
<reference evidence="1 2" key="1">
    <citation type="journal article" date="2014" name="Agronomy (Basel)">
        <title>A Draft Genome Sequence for Ensete ventricosum, the Drought-Tolerant Tree Against Hunger.</title>
        <authorList>
            <person name="Harrison J."/>
            <person name="Moore K.A."/>
            <person name="Paszkiewicz K."/>
            <person name="Jones T."/>
            <person name="Grant M."/>
            <person name="Ambacheew D."/>
            <person name="Muzemil S."/>
            <person name="Studholme D.J."/>
        </authorList>
    </citation>
    <scope>NUCLEOTIDE SEQUENCE [LARGE SCALE GENOMIC DNA]</scope>
</reference>
<name>A0A444FG21_ENSVE</name>
<organism evidence="1 2">
    <name type="scientific">Ensete ventricosum</name>
    <name type="common">Abyssinian banana</name>
    <name type="synonym">Musa ensete</name>
    <dbReference type="NCBI Taxonomy" id="4639"/>
    <lineage>
        <taxon>Eukaryota</taxon>
        <taxon>Viridiplantae</taxon>
        <taxon>Streptophyta</taxon>
        <taxon>Embryophyta</taxon>
        <taxon>Tracheophyta</taxon>
        <taxon>Spermatophyta</taxon>
        <taxon>Magnoliopsida</taxon>
        <taxon>Liliopsida</taxon>
        <taxon>Zingiberales</taxon>
        <taxon>Musaceae</taxon>
        <taxon>Ensete</taxon>
    </lineage>
</organism>